<evidence type="ECO:0000256" key="1">
    <source>
        <dbReference type="ARBA" id="ARBA00022741"/>
    </source>
</evidence>
<evidence type="ECO:0000313" key="4">
    <source>
        <dbReference type="EMBL" id="GFM38168.1"/>
    </source>
</evidence>
<feature type="domain" description="SRP54-type proteins GTP-binding" evidence="3">
    <location>
        <begin position="155"/>
        <end position="347"/>
    </location>
</feature>
<dbReference type="SUPFAM" id="SSF52540">
    <property type="entry name" value="P-loop containing nucleoside triphosphate hydrolases"/>
    <property type="match status" value="1"/>
</dbReference>
<dbReference type="Gene3D" id="3.40.50.300">
    <property type="entry name" value="P-loop containing nucleotide triphosphate hydrolases"/>
    <property type="match status" value="1"/>
</dbReference>
<evidence type="ECO:0000259" key="3">
    <source>
        <dbReference type="SMART" id="SM00962"/>
    </source>
</evidence>
<keyword evidence="1" id="KW-0547">Nucleotide-binding</keyword>
<dbReference type="EMBL" id="BLVP01000035">
    <property type="protein sequence ID" value="GFM38168.1"/>
    <property type="molecule type" value="Genomic_DNA"/>
</dbReference>
<evidence type="ECO:0000313" key="5">
    <source>
        <dbReference type="Proteomes" id="UP000503820"/>
    </source>
</evidence>
<evidence type="ECO:0000256" key="2">
    <source>
        <dbReference type="ARBA" id="ARBA00023134"/>
    </source>
</evidence>
<name>A0A7J0BWT9_9BACT</name>
<keyword evidence="4" id="KW-0282">Flagellum</keyword>
<sequence length="362" mass="39591">MQVKTFTGPDTKTVLGRIKQEMGLDAVILSKHEGNGENGPWCEMTAGLERAVKTLDAGGNGNGKNAASPAGWNEWHREWSLIKEHLLVLMKPGIRLEDLSPRQRVALEYLEREGVEGTVLLDLFGRLRSTPHASVLEPLSDMVSVKPWEESHWPERVHAVAGPYGAGKTSTLVRMALSLRSRRPDMSICIVNADSERGNGRLLLKHYAELSDMAYREASDGVSLANVLRESRQFDRVLIDLPGLGRQDSFSALSTRMGLCAAQDMAVHLVLAPSYAPQQMASFMRQYANGCAGSIIWTKLDEACTFGAVVNMAVSSGLPVSALSFGPGLKNTLTPARDVMLWRLLFKHQLPCDTPSRGDAAI</sequence>
<keyword evidence="4" id="KW-0969">Cilium</keyword>
<dbReference type="InterPro" id="IPR027417">
    <property type="entry name" value="P-loop_NTPase"/>
</dbReference>
<dbReference type="GO" id="GO:0006614">
    <property type="term" value="P:SRP-dependent cotranslational protein targeting to membrane"/>
    <property type="evidence" value="ECO:0007669"/>
    <property type="project" value="InterPro"/>
</dbReference>
<protein>
    <submittedName>
        <fullName evidence="4">Flagellar biosynthesis protein FlhF</fullName>
    </submittedName>
</protein>
<dbReference type="RefSeq" id="WP_174410790.1">
    <property type="nucleotide sequence ID" value="NZ_BLVP01000035.1"/>
</dbReference>
<organism evidence="4 5">
    <name type="scientific">Desulfovibrio psychrotolerans</name>
    <dbReference type="NCBI Taxonomy" id="415242"/>
    <lineage>
        <taxon>Bacteria</taxon>
        <taxon>Pseudomonadati</taxon>
        <taxon>Thermodesulfobacteriota</taxon>
        <taxon>Desulfovibrionia</taxon>
        <taxon>Desulfovibrionales</taxon>
        <taxon>Desulfovibrionaceae</taxon>
        <taxon>Desulfovibrio</taxon>
    </lineage>
</organism>
<comment type="caution">
    <text evidence="4">The sequence shown here is derived from an EMBL/GenBank/DDBJ whole genome shotgun (WGS) entry which is preliminary data.</text>
</comment>
<dbReference type="Proteomes" id="UP000503820">
    <property type="component" value="Unassembled WGS sequence"/>
</dbReference>
<keyword evidence="4" id="KW-0966">Cell projection</keyword>
<dbReference type="AlphaFoldDB" id="A0A7J0BWT9"/>
<keyword evidence="2" id="KW-0342">GTP-binding</keyword>
<keyword evidence="5" id="KW-1185">Reference proteome</keyword>
<dbReference type="InterPro" id="IPR000897">
    <property type="entry name" value="SRP54_GTPase_dom"/>
</dbReference>
<gene>
    <name evidence="4" type="ORF">DSM19430T_28520</name>
</gene>
<dbReference type="SMART" id="SM00962">
    <property type="entry name" value="SRP54"/>
    <property type="match status" value="1"/>
</dbReference>
<accession>A0A7J0BWT9</accession>
<dbReference type="Pfam" id="PF00448">
    <property type="entry name" value="SRP54"/>
    <property type="match status" value="1"/>
</dbReference>
<reference evidence="4 5" key="1">
    <citation type="submission" date="2020-05" db="EMBL/GenBank/DDBJ databases">
        <title>Draft genome sequence of Desulfovibrio psychrotolerans JS1T.</title>
        <authorList>
            <person name="Ueno A."/>
            <person name="Tamazawa S."/>
            <person name="Tamamura S."/>
            <person name="Murakami T."/>
            <person name="Kiyama T."/>
            <person name="Inomata H."/>
            <person name="Amano Y."/>
            <person name="Miyakawa K."/>
            <person name="Tamaki H."/>
            <person name="Naganuma T."/>
            <person name="Kaneko K."/>
        </authorList>
    </citation>
    <scope>NUCLEOTIDE SEQUENCE [LARGE SCALE GENOMIC DNA]</scope>
    <source>
        <strain evidence="4 5">JS1</strain>
    </source>
</reference>
<proteinExistence type="predicted"/>
<dbReference type="GO" id="GO:0005525">
    <property type="term" value="F:GTP binding"/>
    <property type="evidence" value="ECO:0007669"/>
    <property type="project" value="UniProtKB-KW"/>
</dbReference>